<dbReference type="SUPFAM" id="SSF51261">
    <property type="entry name" value="Duplicated hybrid motif"/>
    <property type="match status" value="1"/>
</dbReference>
<gene>
    <name evidence="3" type="ORF">GGQ96_003479</name>
</gene>
<protein>
    <submittedName>
        <fullName evidence="3">Murein DD-endopeptidase MepM/ murein hydrolase activator NlpD</fullName>
    </submittedName>
</protein>
<feature type="chain" id="PRO_5030575771" evidence="1">
    <location>
        <begin position="26"/>
        <end position="396"/>
    </location>
</feature>
<evidence type="ECO:0000313" key="3">
    <source>
        <dbReference type="EMBL" id="MBB4619326.1"/>
    </source>
</evidence>
<dbReference type="Proteomes" id="UP000574769">
    <property type="component" value="Unassembled WGS sequence"/>
</dbReference>
<evidence type="ECO:0000313" key="4">
    <source>
        <dbReference type="Proteomes" id="UP000574769"/>
    </source>
</evidence>
<organism evidence="3 4">
    <name type="scientific">Sphingomonas abaci</name>
    <dbReference type="NCBI Taxonomy" id="237611"/>
    <lineage>
        <taxon>Bacteria</taxon>
        <taxon>Pseudomonadati</taxon>
        <taxon>Pseudomonadota</taxon>
        <taxon>Alphaproteobacteria</taxon>
        <taxon>Sphingomonadales</taxon>
        <taxon>Sphingomonadaceae</taxon>
        <taxon>Sphingomonas</taxon>
    </lineage>
</organism>
<evidence type="ECO:0000259" key="2">
    <source>
        <dbReference type="Pfam" id="PF01551"/>
    </source>
</evidence>
<dbReference type="AlphaFoldDB" id="A0A7W7ALL3"/>
<reference evidence="3 4" key="1">
    <citation type="submission" date="2020-08" db="EMBL/GenBank/DDBJ databases">
        <title>Genomic Encyclopedia of Type Strains, Phase IV (KMG-IV): sequencing the most valuable type-strain genomes for metagenomic binning, comparative biology and taxonomic classification.</title>
        <authorList>
            <person name="Goeker M."/>
        </authorList>
    </citation>
    <scope>NUCLEOTIDE SEQUENCE [LARGE SCALE GENOMIC DNA]</scope>
    <source>
        <strain evidence="3 4">DSM 15867</strain>
    </source>
</reference>
<dbReference type="InterPro" id="IPR016047">
    <property type="entry name" value="M23ase_b-sheet_dom"/>
</dbReference>
<name>A0A7W7ALL3_9SPHN</name>
<dbReference type="Gene3D" id="2.70.70.10">
    <property type="entry name" value="Glucose Permease (Domain IIA)"/>
    <property type="match status" value="1"/>
</dbReference>
<dbReference type="CDD" id="cd12797">
    <property type="entry name" value="M23_peptidase"/>
    <property type="match status" value="1"/>
</dbReference>
<accession>A0A7W7ALL3</accession>
<dbReference type="GO" id="GO:0004222">
    <property type="term" value="F:metalloendopeptidase activity"/>
    <property type="evidence" value="ECO:0007669"/>
    <property type="project" value="TreeGrafter"/>
</dbReference>
<dbReference type="PANTHER" id="PTHR21666:SF270">
    <property type="entry name" value="MUREIN HYDROLASE ACTIVATOR ENVC"/>
    <property type="match status" value="1"/>
</dbReference>
<keyword evidence="4" id="KW-1185">Reference proteome</keyword>
<keyword evidence="3" id="KW-0378">Hydrolase</keyword>
<dbReference type="Pfam" id="PF01551">
    <property type="entry name" value="Peptidase_M23"/>
    <property type="match status" value="1"/>
</dbReference>
<feature type="signal peptide" evidence="1">
    <location>
        <begin position="1"/>
        <end position="25"/>
    </location>
</feature>
<dbReference type="EMBL" id="JACHNY010000009">
    <property type="protein sequence ID" value="MBB4619326.1"/>
    <property type="molecule type" value="Genomic_DNA"/>
</dbReference>
<dbReference type="RefSeq" id="WP_343059099.1">
    <property type="nucleotide sequence ID" value="NZ_JACHNY010000009.1"/>
</dbReference>
<proteinExistence type="predicted"/>
<comment type="caution">
    <text evidence="3">The sequence shown here is derived from an EMBL/GenBank/DDBJ whole genome shotgun (WGS) entry which is preliminary data.</text>
</comment>
<keyword evidence="1" id="KW-0732">Signal</keyword>
<dbReference type="PANTHER" id="PTHR21666">
    <property type="entry name" value="PEPTIDASE-RELATED"/>
    <property type="match status" value="1"/>
</dbReference>
<sequence length="396" mass="41063">MKAERRRSIALGLLASWLLAGGVAAQAPLPDQQRILVDARAAAAAASARAARLTIAAARERDAAARAAIEEQALAERVRGAEAALAAAGARAAIIERLLAVQRGRLAAAQAPVARLLAGLQALASRPAIAAVAQPGSVDDLVHLRAVLGSTLPVVRARTMGVRAELARVRGLRREAAAAAVALRDGRAKLQRDRVALAALESLHRRRAAVLGRGAMSEEDRALAMGERARDAIDRMAEADQGEATAAQLAILPGPLPRPLASGSVVPPPPAPVYRLPVRGRLVIGFGEMSESGVRARGLTFAVTPGAEVRAPAGGTVRYARVFRDYGRILILDHGDGWTSLLTGMASLLVRPGATVVAGQPVGRAGRTDGAAGDAARVTVELRRRGRPVDMTALTG</sequence>
<feature type="domain" description="M23ase beta-sheet core" evidence="2">
    <location>
        <begin position="297"/>
        <end position="390"/>
    </location>
</feature>
<dbReference type="InterPro" id="IPR050570">
    <property type="entry name" value="Cell_wall_metabolism_enzyme"/>
</dbReference>
<dbReference type="InterPro" id="IPR011055">
    <property type="entry name" value="Dup_hybrid_motif"/>
</dbReference>
<evidence type="ECO:0000256" key="1">
    <source>
        <dbReference type="SAM" id="SignalP"/>
    </source>
</evidence>